<accession>A0A2I1JWW3</accession>
<protein>
    <recommendedName>
        <fullName evidence="4">Small secreted protein</fullName>
    </recommendedName>
</protein>
<dbReference type="EMBL" id="PKHE01000018">
    <property type="protein sequence ID" value="PKY87866.1"/>
    <property type="molecule type" value="Genomic_DNA"/>
</dbReference>
<keyword evidence="1" id="KW-0812">Transmembrane</keyword>
<dbReference type="AlphaFoldDB" id="A0A2I1JWW3"/>
<dbReference type="RefSeq" id="WP_006702056.1">
    <property type="nucleotide sequence ID" value="NZ_PKHE01000018.1"/>
</dbReference>
<name>A0A2I1JWW3_9LACT</name>
<reference evidence="2 3" key="1">
    <citation type="submission" date="2017-12" db="EMBL/GenBank/DDBJ databases">
        <title>Phylogenetic diversity of female urinary microbiome.</title>
        <authorList>
            <person name="Thomas-White K."/>
            <person name="Wolfe A.J."/>
        </authorList>
    </citation>
    <scope>NUCLEOTIDE SEQUENCE [LARGE SCALE GENOMIC DNA]</scope>
    <source>
        <strain evidence="2 3">UMB0898</strain>
    </source>
</reference>
<sequence length="110" mass="12205">MRYQKELTIAGAFIAGTAMGAGIAWLVQRNRPQNPSHVLQQTKEYFGSLGVVKGAWIDYDTIEYDLFDNAPMVYIGGVTVAKDDQLVYYQFASDAITGDVIDYSPMQLSN</sequence>
<feature type="transmembrane region" description="Helical" evidence="1">
    <location>
        <begin position="7"/>
        <end position="27"/>
    </location>
</feature>
<evidence type="ECO:0000256" key="1">
    <source>
        <dbReference type="SAM" id="Phobius"/>
    </source>
</evidence>
<keyword evidence="1" id="KW-1133">Transmembrane helix</keyword>
<organism evidence="2 3">
    <name type="scientific">Falseniella ignava</name>
    <dbReference type="NCBI Taxonomy" id="137730"/>
    <lineage>
        <taxon>Bacteria</taxon>
        <taxon>Bacillati</taxon>
        <taxon>Bacillota</taxon>
        <taxon>Bacilli</taxon>
        <taxon>Lactobacillales</taxon>
        <taxon>Aerococcaceae</taxon>
        <taxon>Falseniella</taxon>
    </lineage>
</organism>
<keyword evidence="1" id="KW-0472">Membrane</keyword>
<evidence type="ECO:0000313" key="2">
    <source>
        <dbReference type="EMBL" id="PKY87866.1"/>
    </source>
</evidence>
<dbReference type="Proteomes" id="UP000234384">
    <property type="component" value="Unassembled WGS sequence"/>
</dbReference>
<evidence type="ECO:0000313" key="3">
    <source>
        <dbReference type="Proteomes" id="UP000234384"/>
    </source>
</evidence>
<evidence type="ECO:0008006" key="4">
    <source>
        <dbReference type="Google" id="ProtNLM"/>
    </source>
</evidence>
<comment type="caution">
    <text evidence="2">The sequence shown here is derived from an EMBL/GenBank/DDBJ whole genome shotgun (WGS) entry which is preliminary data.</text>
</comment>
<dbReference type="OrthoDB" id="2989832at2"/>
<proteinExistence type="predicted"/>
<gene>
    <name evidence="2" type="ORF">CYJ57_06360</name>
</gene>